<dbReference type="AlphaFoldDB" id="A0A368GET2"/>
<comment type="caution">
    <text evidence="1">The sequence shown here is derived from an EMBL/GenBank/DDBJ whole genome shotgun (WGS) entry which is preliminary data.</text>
</comment>
<accession>A0A368GET2</accession>
<evidence type="ECO:0008006" key="3">
    <source>
        <dbReference type="Google" id="ProtNLM"/>
    </source>
</evidence>
<gene>
    <name evidence="1" type="ORF">ANCCAN_11109</name>
</gene>
<name>A0A368GET2_ANCCA</name>
<sequence length="68" mass="8002">MLSGRESEIGDIEPYVEVIHYCKGFREVLRIPLTTVDDDYVVNLGNYTLDPRPRTHITAKEYHRRHTD</sequence>
<evidence type="ECO:0000313" key="1">
    <source>
        <dbReference type="EMBL" id="RCN42886.1"/>
    </source>
</evidence>
<keyword evidence="2" id="KW-1185">Reference proteome</keyword>
<evidence type="ECO:0000313" key="2">
    <source>
        <dbReference type="Proteomes" id="UP000252519"/>
    </source>
</evidence>
<dbReference type="OrthoDB" id="5824632at2759"/>
<organism evidence="1 2">
    <name type="scientific">Ancylostoma caninum</name>
    <name type="common">Dog hookworm</name>
    <dbReference type="NCBI Taxonomy" id="29170"/>
    <lineage>
        <taxon>Eukaryota</taxon>
        <taxon>Metazoa</taxon>
        <taxon>Ecdysozoa</taxon>
        <taxon>Nematoda</taxon>
        <taxon>Chromadorea</taxon>
        <taxon>Rhabditida</taxon>
        <taxon>Rhabditina</taxon>
        <taxon>Rhabditomorpha</taxon>
        <taxon>Strongyloidea</taxon>
        <taxon>Ancylostomatidae</taxon>
        <taxon>Ancylostomatinae</taxon>
        <taxon>Ancylostoma</taxon>
    </lineage>
</organism>
<dbReference type="Proteomes" id="UP000252519">
    <property type="component" value="Unassembled WGS sequence"/>
</dbReference>
<dbReference type="EMBL" id="JOJR01000175">
    <property type="protein sequence ID" value="RCN42886.1"/>
    <property type="molecule type" value="Genomic_DNA"/>
</dbReference>
<protein>
    <recommendedName>
        <fullName evidence="3">Transthyretin-like family protein</fullName>
    </recommendedName>
</protein>
<proteinExistence type="predicted"/>
<reference evidence="1 2" key="1">
    <citation type="submission" date="2014-10" db="EMBL/GenBank/DDBJ databases">
        <title>Draft genome of the hookworm Ancylostoma caninum.</title>
        <authorList>
            <person name="Mitreva M."/>
        </authorList>
    </citation>
    <scope>NUCLEOTIDE SEQUENCE [LARGE SCALE GENOMIC DNA]</scope>
    <source>
        <strain evidence="1 2">Baltimore</strain>
    </source>
</reference>